<feature type="region of interest" description="Disordered" evidence="4">
    <location>
        <begin position="33"/>
        <end position="70"/>
    </location>
</feature>
<dbReference type="InterPro" id="IPR011990">
    <property type="entry name" value="TPR-like_helical_dom_sf"/>
</dbReference>
<dbReference type="SUPFAM" id="SSF48452">
    <property type="entry name" value="TPR-like"/>
    <property type="match status" value="1"/>
</dbReference>
<dbReference type="PROSITE" id="PS50005">
    <property type="entry name" value="TPR"/>
    <property type="match status" value="2"/>
</dbReference>
<dbReference type="Proteomes" id="UP000779809">
    <property type="component" value="Unassembled WGS sequence"/>
</dbReference>
<evidence type="ECO:0000256" key="4">
    <source>
        <dbReference type="SAM" id="MobiDB-lite"/>
    </source>
</evidence>
<dbReference type="InterPro" id="IPR051685">
    <property type="entry name" value="Ycf3/AcsC/BcsC/TPR_MFPF"/>
</dbReference>
<evidence type="ECO:0000313" key="7">
    <source>
        <dbReference type="Proteomes" id="UP000779809"/>
    </source>
</evidence>
<dbReference type="PANTHER" id="PTHR44943:SF8">
    <property type="entry name" value="TPR REPEAT-CONTAINING PROTEIN MJ0263"/>
    <property type="match status" value="1"/>
</dbReference>
<dbReference type="NCBIfam" id="NF047558">
    <property type="entry name" value="TPR_END_plus"/>
    <property type="match status" value="1"/>
</dbReference>
<keyword evidence="2 3" id="KW-0802">TPR repeat</keyword>
<sequence>MKHLLLVPALLSIAALATAPRITEAGETRYVGAQNPERVTQDVAQNQKKSSTSLSVETWRMAPPPPWDATAGELEKKADELRMIKAPADALDYYRAALEKTPKKERSGLYNKCGITQLQLSRFEDSQRDFVNAIKRDKKNAEAINNLGVSYFFRRDYKKAIKTYQKAIEVGPDSAPFHSNLGRAFFSAKKYDDASIEYGRALTLDPDIFSRESPGGILARMPQEKGLYSYVLAKLLASHGKTDESLVYLRRAVDEGYVGLDKAYSEPEFAKLSKDQRFIDLMNARNNPGTPMPPR</sequence>
<dbReference type="Pfam" id="PF00515">
    <property type="entry name" value="TPR_1"/>
    <property type="match status" value="1"/>
</dbReference>
<evidence type="ECO:0000256" key="1">
    <source>
        <dbReference type="ARBA" id="ARBA00022737"/>
    </source>
</evidence>
<organism evidence="6 7">
    <name type="scientific">Candidatus Korobacter versatilis</name>
    <dbReference type="NCBI Taxonomy" id="658062"/>
    <lineage>
        <taxon>Bacteria</taxon>
        <taxon>Pseudomonadati</taxon>
        <taxon>Acidobacteriota</taxon>
        <taxon>Terriglobia</taxon>
        <taxon>Terriglobales</taxon>
        <taxon>Candidatus Korobacteraceae</taxon>
        <taxon>Candidatus Korobacter</taxon>
    </lineage>
</organism>
<evidence type="ECO:0000256" key="3">
    <source>
        <dbReference type="PROSITE-ProRule" id="PRU00339"/>
    </source>
</evidence>
<dbReference type="PROSITE" id="PS50293">
    <property type="entry name" value="TPR_REGION"/>
    <property type="match status" value="1"/>
</dbReference>
<dbReference type="AlphaFoldDB" id="A0A932A8N2"/>
<evidence type="ECO:0000313" key="6">
    <source>
        <dbReference type="EMBL" id="MBI2678725.1"/>
    </source>
</evidence>
<comment type="caution">
    <text evidence="6">The sequence shown here is derived from an EMBL/GenBank/DDBJ whole genome shotgun (WGS) entry which is preliminary data.</text>
</comment>
<feature type="signal peptide" evidence="5">
    <location>
        <begin position="1"/>
        <end position="19"/>
    </location>
</feature>
<feature type="repeat" description="TPR" evidence="3">
    <location>
        <begin position="175"/>
        <end position="208"/>
    </location>
</feature>
<reference evidence="6" key="1">
    <citation type="submission" date="2020-07" db="EMBL/GenBank/DDBJ databases">
        <title>Huge and variable diversity of episymbiotic CPR bacteria and DPANN archaea in groundwater ecosystems.</title>
        <authorList>
            <person name="He C.Y."/>
            <person name="Keren R."/>
            <person name="Whittaker M."/>
            <person name="Farag I.F."/>
            <person name="Doudna J."/>
            <person name="Cate J.H.D."/>
            <person name="Banfield J.F."/>
        </authorList>
    </citation>
    <scope>NUCLEOTIDE SEQUENCE</scope>
    <source>
        <strain evidence="6">NC_groundwater_580_Pr5_B-0.1um_64_19</strain>
    </source>
</reference>
<keyword evidence="5" id="KW-0732">Signal</keyword>
<proteinExistence type="predicted"/>
<dbReference type="SMART" id="SM00028">
    <property type="entry name" value="TPR"/>
    <property type="match status" value="4"/>
</dbReference>
<gene>
    <name evidence="6" type="ORF">HYX28_08070</name>
</gene>
<evidence type="ECO:0000256" key="5">
    <source>
        <dbReference type="SAM" id="SignalP"/>
    </source>
</evidence>
<feature type="repeat" description="TPR" evidence="3">
    <location>
        <begin position="141"/>
        <end position="174"/>
    </location>
</feature>
<keyword evidence="1" id="KW-0677">Repeat</keyword>
<dbReference type="PANTHER" id="PTHR44943">
    <property type="entry name" value="CELLULOSE SYNTHASE OPERON PROTEIN C"/>
    <property type="match status" value="1"/>
</dbReference>
<evidence type="ECO:0000256" key="2">
    <source>
        <dbReference type="ARBA" id="ARBA00022803"/>
    </source>
</evidence>
<dbReference type="Pfam" id="PF13181">
    <property type="entry name" value="TPR_8"/>
    <property type="match status" value="1"/>
</dbReference>
<protein>
    <submittedName>
        <fullName evidence="6">Tetratricopeptide repeat protein</fullName>
    </submittedName>
</protein>
<accession>A0A932A8N2</accession>
<dbReference type="Gene3D" id="1.25.40.10">
    <property type="entry name" value="Tetratricopeptide repeat domain"/>
    <property type="match status" value="1"/>
</dbReference>
<dbReference type="InterPro" id="IPR019734">
    <property type="entry name" value="TPR_rpt"/>
</dbReference>
<feature type="compositionally biased region" description="Polar residues" evidence="4">
    <location>
        <begin position="42"/>
        <end position="56"/>
    </location>
</feature>
<dbReference type="EMBL" id="JACPNR010000009">
    <property type="protein sequence ID" value="MBI2678725.1"/>
    <property type="molecule type" value="Genomic_DNA"/>
</dbReference>
<name>A0A932A8N2_9BACT</name>
<feature type="chain" id="PRO_5037439901" evidence="5">
    <location>
        <begin position="20"/>
        <end position="295"/>
    </location>
</feature>